<feature type="transmembrane region" description="Helical" evidence="5">
    <location>
        <begin position="258"/>
        <end position="287"/>
    </location>
</feature>
<dbReference type="AlphaFoldDB" id="E0UG05"/>
<keyword evidence="2 5" id="KW-0812">Transmembrane</keyword>
<feature type="transmembrane region" description="Helical" evidence="5">
    <location>
        <begin position="21"/>
        <end position="40"/>
    </location>
</feature>
<evidence type="ECO:0000256" key="5">
    <source>
        <dbReference type="SAM" id="Phobius"/>
    </source>
</evidence>
<dbReference type="EMBL" id="CP002198">
    <property type="protein sequence ID" value="ADN14388.1"/>
    <property type="molecule type" value="Genomic_DNA"/>
</dbReference>
<accession>E0UG05</accession>
<dbReference type="PANTHER" id="PTHR42723:SF1">
    <property type="entry name" value="CHLOROPHYLL SYNTHASE, CHLOROPLASTIC"/>
    <property type="match status" value="1"/>
</dbReference>
<evidence type="ECO:0000256" key="1">
    <source>
        <dbReference type="ARBA" id="ARBA00004141"/>
    </source>
</evidence>
<dbReference type="InterPro" id="IPR044878">
    <property type="entry name" value="UbiA_sf"/>
</dbReference>
<dbReference type="GO" id="GO:0016765">
    <property type="term" value="F:transferase activity, transferring alkyl or aryl (other than methyl) groups"/>
    <property type="evidence" value="ECO:0007669"/>
    <property type="project" value="InterPro"/>
</dbReference>
<dbReference type="PANTHER" id="PTHR42723">
    <property type="entry name" value="CHLOROPHYLL SYNTHASE"/>
    <property type="match status" value="1"/>
</dbReference>
<dbReference type="GO" id="GO:0016020">
    <property type="term" value="C:membrane"/>
    <property type="evidence" value="ECO:0007669"/>
    <property type="project" value="UniProtKB-SubCell"/>
</dbReference>
<evidence type="ECO:0000256" key="3">
    <source>
        <dbReference type="ARBA" id="ARBA00022989"/>
    </source>
</evidence>
<dbReference type="STRING" id="497965.Cyan7822_2413"/>
<dbReference type="InterPro" id="IPR050475">
    <property type="entry name" value="Prenyltransferase_related"/>
</dbReference>
<organism evidence="6 7">
    <name type="scientific">Gloeothece verrucosa (strain PCC 7822)</name>
    <name type="common">Cyanothece sp. (strain PCC 7822)</name>
    <dbReference type="NCBI Taxonomy" id="497965"/>
    <lineage>
        <taxon>Bacteria</taxon>
        <taxon>Bacillati</taxon>
        <taxon>Cyanobacteriota</taxon>
        <taxon>Cyanophyceae</taxon>
        <taxon>Oscillatoriophycideae</taxon>
        <taxon>Chroococcales</taxon>
        <taxon>Aphanothecaceae</taxon>
        <taxon>Gloeothece</taxon>
        <taxon>Gloeothece verrucosa</taxon>
    </lineage>
</organism>
<keyword evidence="3 5" id="KW-1133">Transmembrane helix</keyword>
<proteinExistence type="predicted"/>
<dbReference type="CDD" id="cd13964">
    <property type="entry name" value="PT_UbiA_1"/>
    <property type="match status" value="1"/>
</dbReference>
<sequence length="300" mass="31977">MQLQGIKTFSIQHRIFAYLQLMRPANIITAWADILAGFTVTGTLTHSNFSSLGLLLLATTGLYGGGIVFNDVFDADLDAQERPERPIPSGRANRLGAIYLGTALLILGIGAAAQVSLSSFLLATGIALAALLYDAWGKHRLLISPLNMGLCRGGNLLLGVSIVPELLVEQWYIALIPVIYIAAITAMSRGEVHGGKHSTGILALLMLSVVLGSLWWLGAKNILNTLPFWLLFAIRVVPAWIKAALTPQPELIGKAVKAGVISLILLDATLAASFGAIINSLLILSLLPLSLLLARRFAVT</sequence>
<keyword evidence="4 5" id="KW-0472">Membrane</keyword>
<evidence type="ECO:0000256" key="4">
    <source>
        <dbReference type="ARBA" id="ARBA00023136"/>
    </source>
</evidence>
<dbReference type="HOGENOM" id="CLU_060108_2_0_3"/>
<feature type="transmembrane region" description="Helical" evidence="5">
    <location>
        <begin position="170"/>
        <end position="187"/>
    </location>
</feature>
<dbReference type="eggNOG" id="COG0382">
    <property type="taxonomic scope" value="Bacteria"/>
</dbReference>
<dbReference type="NCBIfam" id="NF035940">
    <property type="entry name" value="prenyl_rel_EboC"/>
    <property type="match status" value="1"/>
</dbReference>
<dbReference type="KEGG" id="cyj:Cyan7822_2413"/>
<evidence type="ECO:0000256" key="2">
    <source>
        <dbReference type="ARBA" id="ARBA00022692"/>
    </source>
</evidence>
<feature type="transmembrane region" description="Helical" evidence="5">
    <location>
        <begin position="94"/>
        <end position="113"/>
    </location>
</feature>
<keyword evidence="7" id="KW-1185">Reference proteome</keyword>
<dbReference type="RefSeq" id="WP_013322493.1">
    <property type="nucleotide sequence ID" value="NC_014501.1"/>
</dbReference>
<dbReference type="InterPro" id="IPR000537">
    <property type="entry name" value="UbiA_prenyltransferase"/>
</dbReference>
<protein>
    <submittedName>
        <fullName evidence="6">UbiA prenyltransferase</fullName>
    </submittedName>
</protein>
<dbReference type="Gene3D" id="1.10.357.140">
    <property type="entry name" value="UbiA prenyltransferase"/>
    <property type="match status" value="1"/>
</dbReference>
<name>E0UG05_GLOV7</name>
<feature type="transmembrane region" description="Helical" evidence="5">
    <location>
        <begin position="52"/>
        <end position="73"/>
    </location>
</feature>
<evidence type="ECO:0000313" key="7">
    <source>
        <dbReference type="Proteomes" id="UP000008206"/>
    </source>
</evidence>
<keyword evidence="6" id="KW-0808">Transferase</keyword>
<feature type="transmembrane region" description="Helical" evidence="5">
    <location>
        <begin position="199"/>
        <end position="216"/>
    </location>
</feature>
<dbReference type="Proteomes" id="UP000008206">
    <property type="component" value="Chromosome"/>
</dbReference>
<dbReference type="Pfam" id="PF01040">
    <property type="entry name" value="UbiA"/>
    <property type="match status" value="1"/>
</dbReference>
<gene>
    <name evidence="6" type="ordered locus">Cyan7822_2413</name>
</gene>
<reference evidence="7" key="1">
    <citation type="journal article" date="2011" name="MBio">
        <title>Novel metabolic attributes of the genus Cyanothece, comprising a group of unicellular nitrogen-fixing Cyanobacteria.</title>
        <authorList>
            <person name="Bandyopadhyay A."/>
            <person name="Elvitigala T."/>
            <person name="Welsh E."/>
            <person name="Stockel J."/>
            <person name="Liberton M."/>
            <person name="Min H."/>
            <person name="Sherman L.A."/>
            <person name="Pakrasi H.B."/>
        </authorList>
    </citation>
    <scope>NUCLEOTIDE SEQUENCE [LARGE SCALE GENOMIC DNA]</scope>
    <source>
        <strain evidence="7">PCC 7822</strain>
    </source>
</reference>
<evidence type="ECO:0000313" key="6">
    <source>
        <dbReference type="EMBL" id="ADN14388.1"/>
    </source>
</evidence>
<comment type="subcellular location">
    <subcellularLocation>
        <location evidence="1">Membrane</location>
        <topology evidence="1">Multi-pass membrane protein</topology>
    </subcellularLocation>
</comment>